<sequence>MKSLVVMAAVIAGLLGVPATASAAAAPDLSLPAPAAAAPDLSLPAPGGPLPIGLRTLHLTDQQRADPWVPEKRRELMVNVWYPAVPIGRTSLYMTEAESAAAVAGRKLDLPPDALSKIRVHSRENAPSLPGRRPLVVLSPGAGNNRITLTSVAEHLASQGFVVAGIDHAYEAWATEFPDGLRQCVACGRQPDPWPTAIANRAIDTSFVVDTLLKDRRWSIDAGKIGMAGHSAGGSATAAAMVTDRRIKAGVDVDGPFFGTVSLDRPFLLLTSPTGEKYYGASWEETWPRLTGPKKRDLVENSGHSSVTDAAILIDQLGLRTHLPPTEVENQYGSIDSGKALEFFRGELTGFFKKWSAR</sequence>
<comment type="caution">
    <text evidence="5">The sequence shown here is derived from an EMBL/GenBank/DDBJ whole genome shotgun (WGS) entry which is preliminary data.</text>
</comment>
<keyword evidence="6" id="KW-1185">Reference proteome</keyword>
<dbReference type="RefSeq" id="WP_191259476.1">
    <property type="nucleotide sequence ID" value="NZ_BNAY01000013.1"/>
</dbReference>
<organism evidence="5 6">
    <name type="scientific">Amycolatopsis oliviviridis</name>
    <dbReference type="NCBI Taxonomy" id="1471590"/>
    <lineage>
        <taxon>Bacteria</taxon>
        <taxon>Bacillati</taxon>
        <taxon>Actinomycetota</taxon>
        <taxon>Actinomycetes</taxon>
        <taxon>Pseudonocardiales</taxon>
        <taxon>Pseudonocardiaceae</taxon>
        <taxon>Amycolatopsis</taxon>
    </lineage>
</organism>
<keyword evidence="4" id="KW-0732">Signal</keyword>
<dbReference type="Proteomes" id="UP000635387">
    <property type="component" value="Unassembled WGS sequence"/>
</dbReference>
<evidence type="ECO:0000256" key="2">
    <source>
        <dbReference type="ARBA" id="ARBA00022963"/>
    </source>
</evidence>
<evidence type="ECO:0000256" key="1">
    <source>
        <dbReference type="ARBA" id="ARBA00022801"/>
    </source>
</evidence>
<dbReference type="InterPro" id="IPR029058">
    <property type="entry name" value="AB_hydrolase_fold"/>
</dbReference>
<gene>
    <name evidence="5" type="ORF">GCM10017790_78420</name>
</gene>
<name>A0ABQ3M870_9PSEU</name>
<dbReference type="PANTHER" id="PTHR10272">
    <property type="entry name" value="PLATELET-ACTIVATING FACTOR ACETYLHYDROLASE"/>
    <property type="match status" value="1"/>
</dbReference>
<dbReference type="Pfam" id="PF03403">
    <property type="entry name" value="PAF-AH_p_II"/>
    <property type="match status" value="1"/>
</dbReference>
<evidence type="ECO:0000313" key="6">
    <source>
        <dbReference type="Proteomes" id="UP000635387"/>
    </source>
</evidence>
<dbReference type="SUPFAM" id="SSF53474">
    <property type="entry name" value="alpha/beta-Hydrolases"/>
    <property type="match status" value="1"/>
</dbReference>
<keyword evidence="3" id="KW-0443">Lipid metabolism</keyword>
<proteinExistence type="predicted"/>
<keyword evidence="2" id="KW-0442">Lipid degradation</keyword>
<evidence type="ECO:0000256" key="3">
    <source>
        <dbReference type="ARBA" id="ARBA00023098"/>
    </source>
</evidence>
<accession>A0ABQ3M870</accession>
<dbReference type="Gene3D" id="3.40.50.1820">
    <property type="entry name" value="alpha/beta hydrolase"/>
    <property type="match status" value="1"/>
</dbReference>
<reference evidence="6" key="1">
    <citation type="journal article" date="2019" name="Int. J. Syst. Evol. Microbiol.">
        <title>The Global Catalogue of Microorganisms (GCM) 10K type strain sequencing project: providing services to taxonomists for standard genome sequencing and annotation.</title>
        <authorList>
            <consortium name="The Broad Institute Genomics Platform"/>
            <consortium name="The Broad Institute Genome Sequencing Center for Infectious Disease"/>
            <person name="Wu L."/>
            <person name="Ma J."/>
        </authorList>
    </citation>
    <scope>NUCLEOTIDE SEQUENCE [LARGE SCALE GENOMIC DNA]</scope>
    <source>
        <strain evidence="6">CGMCC 4.7683</strain>
    </source>
</reference>
<dbReference type="PANTHER" id="PTHR10272:SF0">
    <property type="entry name" value="PLATELET-ACTIVATING FACTOR ACETYLHYDROLASE"/>
    <property type="match status" value="1"/>
</dbReference>
<feature type="chain" id="PRO_5047086163" evidence="4">
    <location>
        <begin position="24"/>
        <end position="358"/>
    </location>
</feature>
<feature type="signal peptide" evidence="4">
    <location>
        <begin position="1"/>
        <end position="23"/>
    </location>
</feature>
<evidence type="ECO:0000256" key="4">
    <source>
        <dbReference type="SAM" id="SignalP"/>
    </source>
</evidence>
<protein>
    <submittedName>
        <fullName evidence="5">Lipase</fullName>
    </submittedName>
</protein>
<keyword evidence="1" id="KW-0378">Hydrolase</keyword>
<evidence type="ECO:0000313" key="5">
    <source>
        <dbReference type="EMBL" id="GHH36090.1"/>
    </source>
</evidence>
<dbReference type="EMBL" id="BNAY01000013">
    <property type="protein sequence ID" value="GHH36090.1"/>
    <property type="molecule type" value="Genomic_DNA"/>
</dbReference>